<dbReference type="Pfam" id="PF00072">
    <property type="entry name" value="Response_reg"/>
    <property type="match status" value="1"/>
</dbReference>
<comment type="caution">
    <text evidence="7">The sequence shown here is derived from an EMBL/GenBank/DDBJ whole genome shotgun (WGS) entry which is preliminary data.</text>
</comment>
<evidence type="ECO:0000313" key="7">
    <source>
        <dbReference type="EMBL" id="MFC4303755.1"/>
    </source>
</evidence>
<dbReference type="EMBL" id="JBHSED010000015">
    <property type="protein sequence ID" value="MFC4303755.1"/>
    <property type="molecule type" value="Genomic_DNA"/>
</dbReference>
<dbReference type="SMART" id="SM00342">
    <property type="entry name" value="HTH_ARAC"/>
    <property type="match status" value="1"/>
</dbReference>
<dbReference type="PROSITE" id="PS00041">
    <property type="entry name" value="HTH_ARAC_FAMILY_1"/>
    <property type="match status" value="1"/>
</dbReference>
<dbReference type="Proteomes" id="UP001595755">
    <property type="component" value="Unassembled WGS sequence"/>
</dbReference>
<dbReference type="InterPro" id="IPR009057">
    <property type="entry name" value="Homeodomain-like_sf"/>
</dbReference>
<keyword evidence="3" id="KW-0804">Transcription</keyword>
<organism evidence="7 8">
    <name type="scientific">Cohnella boryungensis</name>
    <dbReference type="NCBI Taxonomy" id="768479"/>
    <lineage>
        <taxon>Bacteria</taxon>
        <taxon>Bacillati</taxon>
        <taxon>Bacillota</taxon>
        <taxon>Bacilli</taxon>
        <taxon>Bacillales</taxon>
        <taxon>Paenibacillaceae</taxon>
        <taxon>Cohnella</taxon>
    </lineage>
</organism>
<dbReference type="InterPro" id="IPR011006">
    <property type="entry name" value="CheY-like_superfamily"/>
</dbReference>
<dbReference type="SUPFAM" id="SSF46689">
    <property type="entry name" value="Homeodomain-like"/>
    <property type="match status" value="2"/>
</dbReference>
<name>A0ABV8S9C2_9BACL</name>
<evidence type="ECO:0000313" key="8">
    <source>
        <dbReference type="Proteomes" id="UP001595755"/>
    </source>
</evidence>
<evidence type="ECO:0000259" key="5">
    <source>
        <dbReference type="PROSITE" id="PS01124"/>
    </source>
</evidence>
<keyword evidence="4" id="KW-0597">Phosphoprotein</keyword>
<evidence type="ECO:0000259" key="6">
    <source>
        <dbReference type="PROSITE" id="PS50110"/>
    </source>
</evidence>
<reference evidence="8" key="1">
    <citation type="journal article" date="2019" name="Int. J. Syst. Evol. Microbiol.">
        <title>The Global Catalogue of Microorganisms (GCM) 10K type strain sequencing project: providing services to taxonomists for standard genome sequencing and annotation.</title>
        <authorList>
            <consortium name="The Broad Institute Genomics Platform"/>
            <consortium name="The Broad Institute Genome Sequencing Center for Infectious Disease"/>
            <person name="Wu L."/>
            <person name="Ma J."/>
        </authorList>
    </citation>
    <scope>NUCLEOTIDE SEQUENCE [LARGE SCALE GENOMIC DNA]</scope>
    <source>
        <strain evidence="8">CGMCC 4.1641</strain>
    </source>
</reference>
<dbReference type="PANTHER" id="PTHR43280">
    <property type="entry name" value="ARAC-FAMILY TRANSCRIPTIONAL REGULATOR"/>
    <property type="match status" value="1"/>
</dbReference>
<accession>A0ABV8S9C2</accession>
<keyword evidence="2" id="KW-0238">DNA-binding</keyword>
<dbReference type="InterPro" id="IPR001789">
    <property type="entry name" value="Sig_transdc_resp-reg_receiver"/>
</dbReference>
<dbReference type="PROSITE" id="PS01124">
    <property type="entry name" value="HTH_ARAC_FAMILY_2"/>
    <property type="match status" value="1"/>
</dbReference>
<keyword evidence="8" id="KW-1185">Reference proteome</keyword>
<dbReference type="InterPro" id="IPR018060">
    <property type="entry name" value="HTH_AraC"/>
</dbReference>
<dbReference type="CDD" id="cd17536">
    <property type="entry name" value="REC_YesN-like"/>
    <property type="match status" value="1"/>
</dbReference>
<dbReference type="Gene3D" id="1.10.10.60">
    <property type="entry name" value="Homeodomain-like"/>
    <property type="match status" value="2"/>
</dbReference>
<dbReference type="Gene3D" id="3.40.50.2300">
    <property type="match status" value="1"/>
</dbReference>
<dbReference type="PANTHER" id="PTHR43280:SF28">
    <property type="entry name" value="HTH-TYPE TRANSCRIPTIONAL ACTIVATOR RHAS"/>
    <property type="match status" value="1"/>
</dbReference>
<dbReference type="InterPro" id="IPR018062">
    <property type="entry name" value="HTH_AraC-typ_CS"/>
</dbReference>
<protein>
    <submittedName>
        <fullName evidence="7">Response regulator</fullName>
    </submittedName>
</protein>
<evidence type="ECO:0000256" key="2">
    <source>
        <dbReference type="ARBA" id="ARBA00023125"/>
    </source>
</evidence>
<keyword evidence="1" id="KW-0805">Transcription regulation</keyword>
<feature type="domain" description="HTH araC/xylS-type" evidence="5">
    <location>
        <begin position="405"/>
        <end position="504"/>
    </location>
</feature>
<dbReference type="Pfam" id="PF12833">
    <property type="entry name" value="HTH_18"/>
    <property type="match status" value="1"/>
</dbReference>
<gene>
    <name evidence="7" type="ORF">ACFO1S_09905</name>
</gene>
<feature type="domain" description="Response regulatory" evidence="6">
    <location>
        <begin position="3"/>
        <end position="120"/>
    </location>
</feature>
<dbReference type="PROSITE" id="PS50110">
    <property type="entry name" value="RESPONSE_REGULATORY"/>
    <property type="match status" value="1"/>
</dbReference>
<evidence type="ECO:0000256" key="1">
    <source>
        <dbReference type="ARBA" id="ARBA00023015"/>
    </source>
</evidence>
<dbReference type="SMART" id="SM00448">
    <property type="entry name" value="REC"/>
    <property type="match status" value="1"/>
</dbReference>
<dbReference type="SUPFAM" id="SSF52172">
    <property type="entry name" value="CheY-like"/>
    <property type="match status" value="1"/>
</dbReference>
<dbReference type="RefSeq" id="WP_204603779.1">
    <property type="nucleotide sequence ID" value="NZ_JBHSED010000015.1"/>
</dbReference>
<evidence type="ECO:0000256" key="3">
    <source>
        <dbReference type="ARBA" id="ARBA00023163"/>
    </source>
</evidence>
<evidence type="ECO:0000256" key="4">
    <source>
        <dbReference type="PROSITE-ProRule" id="PRU00169"/>
    </source>
</evidence>
<proteinExistence type="predicted"/>
<feature type="modified residue" description="4-aspartylphosphate" evidence="4">
    <location>
        <position position="55"/>
    </location>
</feature>
<sequence length="508" mass="58143">MFRIMVAEDEPLILQSICEKIRASDKDFKIVGEYENGEYALLELDVVKPHVLLTDIYMPVMDGLTLIEHVQSHSPSTICAVLTGYRDFEYARKAIQLGVSDYLLKPPSAENIAKFLTEVKEKLTRNQALVEAELLQQWAYHKENGNVYSPELQQLSQEYFYHACYIVIYVWMPPQMSHAAYRLGEARDFDEHLHAGEKAYFVPSASSHQRMIVVGVHGHSDSRSQRLAELAASLLEADACCVTAATIGKLQTELFAAAQKLHKVAYSRFPLQGAQALAWHSREPAYEVPMLPIPGGLEQELSSLLFKQRKTEFVKKLELLLHGEAWFSASRLQWLQSLSYLMNTWTTQNAELARRVAGIRWSDELEDAIWQATDANALIQHVKELHASLFDALEQDKEIEASWVDELKSYLETRYMDNIALTDIADRTGLNGSYVGRVFKRKYGHSPIDYLIQIRLAKAKQLIREKPRLLFKDVAELVGYTDPFYFSKLFKQWTGQTPREFKKSQADE</sequence>